<organism evidence="3 4">
    <name type="scientific">Cerrena zonata</name>
    <dbReference type="NCBI Taxonomy" id="2478898"/>
    <lineage>
        <taxon>Eukaryota</taxon>
        <taxon>Fungi</taxon>
        <taxon>Dikarya</taxon>
        <taxon>Basidiomycota</taxon>
        <taxon>Agaricomycotina</taxon>
        <taxon>Agaricomycetes</taxon>
        <taxon>Polyporales</taxon>
        <taxon>Cerrenaceae</taxon>
        <taxon>Cerrena</taxon>
    </lineage>
</organism>
<dbReference type="GO" id="GO:0005525">
    <property type="term" value="F:GTP binding"/>
    <property type="evidence" value="ECO:0007669"/>
    <property type="project" value="InterPro"/>
</dbReference>
<dbReference type="GO" id="GO:0002098">
    <property type="term" value="P:tRNA wobble uridine modification"/>
    <property type="evidence" value="ECO:0007669"/>
    <property type="project" value="TreeGrafter"/>
</dbReference>
<evidence type="ECO:0000259" key="2">
    <source>
        <dbReference type="Pfam" id="PF01926"/>
    </source>
</evidence>
<dbReference type="Pfam" id="PF01926">
    <property type="entry name" value="MMR_HSR1"/>
    <property type="match status" value="1"/>
</dbReference>
<sequence length="356" mass="40005">MDPQPNRDIMIAVMGATGTGKSTFINMASGGNNAVGNTLMSCTSNVTYSDCTVDGRQIVLIDTPGFDDTNVSDTDILKMIALQLEIGYEQGITLSGILYLHRISDTRMGGTSRRNFKMFRKLCGDDTLKNVLIVTTMWGIVETSIGEAREKELATNELLFKPALDKGAAMVRHDNTPVRAQEILRIIMKNHPAPLRIQRELVDEGKTITETAAGEELGREFAALVKKHKEEMQQVRDEMKEALAQRDFETKKELEECERKLQAERARAEREMARLQAEYKEEKRQMGEYLAELKEGVEEEKAARLEGQKHLEEMKEQLNQTTAQAAENAAFMRGQMEELRNRRQDSGGGGGWCVVQ</sequence>
<feature type="coiled-coil region" evidence="1">
    <location>
        <begin position="225"/>
        <end position="342"/>
    </location>
</feature>
<dbReference type="SUPFAM" id="SSF52540">
    <property type="entry name" value="P-loop containing nucleoside triphosphate hydrolases"/>
    <property type="match status" value="1"/>
</dbReference>
<name>A0AAW0FTI0_9APHY</name>
<keyword evidence="4" id="KW-1185">Reference proteome</keyword>
<dbReference type="InterPro" id="IPR027417">
    <property type="entry name" value="P-loop_NTPase"/>
</dbReference>
<dbReference type="EMBL" id="JASBNA010000035">
    <property type="protein sequence ID" value="KAK7682607.1"/>
    <property type="molecule type" value="Genomic_DNA"/>
</dbReference>
<dbReference type="InterPro" id="IPR006073">
    <property type="entry name" value="GTP-bd"/>
</dbReference>
<dbReference type="GO" id="GO:0030488">
    <property type="term" value="P:tRNA methylation"/>
    <property type="evidence" value="ECO:0007669"/>
    <property type="project" value="TreeGrafter"/>
</dbReference>
<gene>
    <name evidence="3" type="ORF">QCA50_014407</name>
</gene>
<dbReference type="AlphaFoldDB" id="A0AAW0FTI0"/>
<proteinExistence type="predicted"/>
<accession>A0AAW0FTI0</accession>
<protein>
    <recommendedName>
        <fullName evidence="2">G domain-containing protein</fullName>
    </recommendedName>
</protein>
<dbReference type="GO" id="GO:0005737">
    <property type="term" value="C:cytoplasm"/>
    <property type="evidence" value="ECO:0007669"/>
    <property type="project" value="TreeGrafter"/>
</dbReference>
<evidence type="ECO:0000256" key="1">
    <source>
        <dbReference type="SAM" id="Coils"/>
    </source>
</evidence>
<evidence type="ECO:0000313" key="4">
    <source>
        <dbReference type="Proteomes" id="UP001385951"/>
    </source>
</evidence>
<evidence type="ECO:0000313" key="3">
    <source>
        <dbReference type="EMBL" id="KAK7682607.1"/>
    </source>
</evidence>
<dbReference type="PANTHER" id="PTHR42714:SF2">
    <property type="entry name" value="TRNA MODIFICATION GTPASE GTPBP3, MITOCHONDRIAL"/>
    <property type="match status" value="1"/>
</dbReference>
<feature type="domain" description="G" evidence="2">
    <location>
        <begin position="11"/>
        <end position="67"/>
    </location>
</feature>
<dbReference type="CDD" id="cd00882">
    <property type="entry name" value="Ras_like_GTPase"/>
    <property type="match status" value="1"/>
</dbReference>
<keyword evidence="1" id="KW-0175">Coiled coil</keyword>
<dbReference type="PANTHER" id="PTHR42714">
    <property type="entry name" value="TRNA MODIFICATION GTPASE GTPBP3"/>
    <property type="match status" value="1"/>
</dbReference>
<reference evidence="3 4" key="1">
    <citation type="submission" date="2022-09" db="EMBL/GenBank/DDBJ databases">
        <authorList>
            <person name="Palmer J.M."/>
        </authorList>
    </citation>
    <scope>NUCLEOTIDE SEQUENCE [LARGE SCALE GENOMIC DNA]</scope>
    <source>
        <strain evidence="3 4">DSM 7382</strain>
    </source>
</reference>
<comment type="caution">
    <text evidence="3">The sequence shown here is derived from an EMBL/GenBank/DDBJ whole genome shotgun (WGS) entry which is preliminary data.</text>
</comment>
<dbReference type="Gene3D" id="3.40.50.300">
    <property type="entry name" value="P-loop containing nucleotide triphosphate hydrolases"/>
    <property type="match status" value="1"/>
</dbReference>
<dbReference type="Proteomes" id="UP001385951">
    <property type="component" value="Unassembled WGS sequence"/>
</dbReference>